<dbReference type="Proteomes" id="UP000288024">
    <property type="component" value="Unassembled WGS sequence"/>
</dbReference>
<name>A0A3S2UUT0_9BACI</name>
<organism evidence="2 3">
    <name type="scientific">Niallia taxi</name>
    <dbReference type="NCBI Taxonomy" id="2499688"/>
    <lineage>
        <taxon>Bacteria</taxon>
        <taxon>Bacillati</taxon>
        <taxon>Bacillota</taxon>
        <taxon>Bacilli</taxon>
        <taxon>Bacillales</taxon>
        <taxon>Bacillaceae</taxon>
        <taxon>Niallia</taxon>
    </lineage>
</organism>
<feature type="chain" id="PRO_5039429188" description="Lipoprotein" evidence="1">
    <location>
        <begin position="25"/>
        <end position="221"/>
    </location>
</feature>
<protein>
    <recommendedName>
        <fullName evidence="4">Lipoprotein</fullName>
    </recommendedName>
</protein>
<evidence type="ECO:0000313" key="3">
    <source>
        <dbReference type="Proteomes" id="UP000288024"/>
    </source>
</evidence>
<gene>
    <name evidence="2" type="ORF">EM808_21360</name>
</gene>
<evidence type="ECO:0000313" key="2">
    <source>
        <dbReference type="EMBL" id="RVT58905.1"/>
    </source>
</evidence>
<proteinExistence type="predicted"/>
<reference evidence="2 3" key="1">
    <citation type="submission" date="2019-01" db="EMBL/GenBank/DDBJ databases">
        <title>Bacillus sp. M5HDSG1-1, whole genome shotgun sequence.</title>
        <authorList>
            <person name="Tuo L."/>
        </authorList>
    </citation>
    <scope>NUCLEOTIDE SEQUENCE [LARGE SCALE GENOMIC DNA]</scope>
    <source>
        <strain evidence="2 3">M5HDSG1-1</strain>
    </source>
</reference>
<accession>A0A3S2UUT0</accession>
<evidence type="ECO:0000256" key="1">
    <source>
        <dbReference type="SAM" id="SignalP"/>
    </source>
</evidence>
<dbReference type="RefSeq" id="WP_127740587.1">
    <property type="nucleotide sequence ID" value="NZ_RZTZ01000011.1"/>
</dbReference>
<keyword evidence="3" id="KW-1185">Reference proteome</keyword>
<sequence length="221" mass="24777">MKKKLVTSLALATCLFLAACGNDAEISSAEVEKKADELNMTTTEAARSELTKAGQKAETKDGMLELLKMKAINKTIDVSPLAVTIKDMRLFKMTNVTQEHIDILKIASQAANDIKDEYVYVQIRYEVENKEDKNIVWEGLKHVVTDKGQQVDRLGNDIIYTEADSLAPFAGKVTKEFDDGFIFKLEEAEDISKIKFVFAPSMDGETYEDITPIQEAEYSFE</sequence>
<dbReference type="EMBL" id="RZTZ01000011">
    <property type="protein sequence ID" value="RVT58905.1"/>
    <property type="molecule type" value="Genomic_DNA"/>
</dbReference>
<evidence type="ECO:0008006" key="4">
    <source>
        <dbReference type="Google" id="ProtNLM"/>
    </source>
</evidence>
<comment type="caution">
    <text evidence="2">The sequence shown here is derived from an EMBL/GenBank/DDBJ whole genome shotgun (WGS) entry which is preliminary data.</text>
</comment>
<dbReference type="PROSITE" id="PS51257">
    <property type="entry name" value="PROKAR_LIPOPROTEIN"/>
    <property type="match status" value="1"/>
</dbReference>
<keyword evidence="1" id="KW-0732">Signal</keyword>
<dbReference type="AlphaFoldDB" id="A0A3S2UUT0"/>
<feature type="signal peptide" evidence="1">
    <location>
        <begin position="1"/>
        <end position="24"/>
    </location>
</feature>